<evidence type="ECO:0000313" key="3">
    <source>
        <dbReference type="EMBL" id="RGK63113.1"/>
    </source>
</evidence>
<feature type="transmembrane region" description="Helical" evidence="1">
    <location>
        <begin position="15"/>
        <end position="33"/>
    </location>
</feature>
<feature type="transmembrane region" description="Helical" evidence="1">
    <location>
        <begin position="327"/>
        <end position="346"/>
    </location>
</feature>
<reference evidence="2 5" key="2">
    <citation type="journal article" date="2019" name="Nat. Med.">
        <title>A library of human gut bacterial isolates paired with longitudinal multiomics data enables mechanistic microbiome research.</title>
        <authorList>
            <person name="Poyet M."/>
            <person name="Groussin M."/>
            <person name="Gibbons S.M."/>
            <person name="Avila-Pacheco J."/>
            <person name="Jiang X."/>
            <person name="Kearney S.M."/>
            <person name="Perrotta A.R."/>
            <person name="Berdy B."/>
            <person name="Zhao S."/>
            <person name="Lieberman T.D."/>
            <person name="Swanson P.K."/>
            <person name="Smith M."/>
            <person name="Roesemann S."/>
            <person name="Alexander J.E."/>
            <person name="Rich S.A."/>
            <person name="Livny J."/>
            <person name="Vlamakis H."/>
            <person name="Clish C."/>
            <person name="Bullock K."/>
            <person name="Deik A."/>
            <person name="Scott J."/>
            <person name="Pierce K.A."/>
            <person name="Xavier R.J."/>
            <person name="Alm E.J."/>
        </authorList>
    </citation>
    <scope>NUCLEOTIDE SEQUENCE [LARGE SCALE GENOMIC DNA]</scope>
    <source>
        <strain evidence="2 5">BIOML-A7</strain>
    </source>
</reference>
<evidence type="ECO:0000313" key="5">
    <source>
        <dbReference type="Proteomes" id="UP000471447"/>
    </source>
</evidence>
<feature type="transmembrane region" description="Helical" evidence="1">
    <location>
        <begin position="196"/>
        <end position="211"/>
    </location>
</feature>
<proteinExistence type="predicted"/>
<dbReference type="EMBL" id="WDCG01000010">
    <property type="protein sequence ID" value="KAB6423434.1"/>
    <property type="molecule type" value="Genomic_DNA"/>
</dbReference>
<keyword evidence="1" id="KW-0812">Transmembrane</keyword>
<accession>A0A3E4NHD7</accession>
<dbReference type="EMBL" id="QSQU01000012">
    <property type="protein sequence ID" value="RGK63113.1"/>
    <property type="molecule type" value="Genomic_DNA"/>
</dbReference>
<feature type="transmembrane region" description="Helical" evidence="1">
    <location>
        <begin position="239"/>
        <end position="255"/>
    </location>
</feature>
<comment type="caution">
    <text evidence="3">The sequence shown here is derived from an EMBL/GenBank/DDBJ whole genome shotgun (WGS) entry which is preliminary data.</text>
</comment>
<organism evidence="3 4">
    <name type="scientific">Bacteroides xylanisolvens</name>
    <dbReference type="NCBI Taxonomy" id="371601"/>
    <lineage>
        <taxon>Bacteria</taxon>
        <taxon>Pseudomonadati</taxon>
        <taxon>Bacteroidota</taxon>
        <taxon>Bacteroidia</taxon>
        <taxon>Bacteroidales</taxon>
        <taxon>Bacteroidaceae</taxon>
        <taxon>Bacteroides</taxon>
    </lineage>
</organism>
<dbReference type="RefSeq" id="WP_117683852.1">
    <property type="nucleotide sequence ID" value="NZ_DAWCUS010000003.1"/>
</dbReference>
<evidence type="ECO:0008006" key="6">
    <source>
        <dbReference type="Google" id="ProtNLM"/>
    </source>
</evidence>
<keyword evidence="1" id="KW-1133">Transmembrane helix</keyword>
<feature type="transmembrane region" description="Helical" evidence="1">
    <location>
        <begin position="92"/>
        <end position="110"/>
    </location>
</feature>
<keyword evidence="1" id="KW-0472">Membrane</keyword>
<gene>
    <name evidence="3" type="ORF">DXD03_10080</name>
    <name evidence="2" type="ORF">GAZ26_11490</name>
</gene>
<feature type="transmembrane region" description="Helical" evidence="1">
    <location>
        <begin position="367"/>
        <end position="392"/>
    </location>
</feature>
<name>A0A3E4NHD7_9BACE</name>
<evidence type="ECO:0000256" key="1">
    <source>
        <dbReference type="SAM" id="Phobius"/>
    </source>
</evidence>
<dbReference type="Proteomes" id="UP000261210">
    <property type="component" value="Unassembled WGS sequence"/>
</dbReference>
<feature type="transmembrane region" description="Helical" evidence="1">
    <location>
        <begin position="69"/>
        <end position="86"/>
    </location>
</feature>
<sequence>MNLPAYKKISVTKKAVIYLTLFIAFCGWSSIYLSWGGWLSKPSFFIGFFLFCLCIYYCRRITSGEMTNVVNWTLISAFFSIIPAMGDWHASFHSYFYGYIATYYGLFFYYMLRIWKVSPNALMKIVTVFCFIWVAIEIGQQFTYPEYWFLGRQNEWDIVENRMGLWRFYIWGIDFVMLAFAFYAGKAFSSKQYSKVNMIYFIIFTVGILCYCSRKHIVAVVVVIMYAILMIESKHKWKIRIICLVVMAILFYSFYDDYLAMSAEAVDSQGAGEDFIRYLAAKYFIVDFSNSPLYPIFGTGWGSLALGNKLEYCKHVLHFYISDVGIIGYYSTVGLVGVSAIIFYIYKFIRNWKYIDLGYKMFFIMKMILVVFDFWMCWAIGIIAYGTFLYLLDENIKENKLIKSKL</sequence>
<dbReference type="AlphaFoldDB" id="A0A3E4NHD7"/>
<evidence type="ECO:0000313" key="2">
    <source>
        <dbReference type="EMBL" id="KAB6423434.1"/>
    </source>
</evidence>
<evidence type="ECO:0000313" key="4">
    <source>
        <dbReference type="Proteomes" id="UP000261210"/>
    </source>
</evidence>
<protein>
    <recommendedName>
        <fullName evidence="6">O-antigen ligase domain-containing protein</fullName>
    </recommendedName>
</protein>
<dbReference type="Proteomes" id="UP000471447">
    <property type="component" value="Unassembled WGS sequence"/>
</dbReference>
<feature type="transmembrane region" description="Helical" evidence="1">
    <location>
        <begin position="217"/>
        <end position="232"/>
    </location>
</feature>
<reference evidence="3 4" key="1">
    <citation type="submission" date="2018-08" db="EMBL/GenBank/DDBJ databases">
        <title>A genome reference for cultivated species of the human gut microbiota.</title>
        <authorList>
            <person name="Zou Y."/>
            <person name="Xue W."/>
            <person name="Luo G."/>
        </authorList>
    </citation>
    <scope>NUCLEOTIDE SEQUENCE [LARGE SCALE GENOMIC DNA]</scope>
    <source>
        <strain evidence="3 4">TF10-34</strain>
    </source>
</reference>
<feature type="transmembrane region" description="Helical" evidence="1">
    <location>
        <begin position="39"/>
        <end position="57"/>
    </location>
</feature>
<feature type="transmembrane region" description="Helical" evidence="1">
    <location>
        <begin position="164"/>
        <end position="184"/>
    </location>
</feature>
<feature type="transmembrane region" description="Helical" evidence="1">
    <location>
        <begin position="122"/>
        <end position="144"/>
    </location>
</feature>